<dbReference type="NCBIfam" id="TIGR03367">
    <property type="entry name" value="queuosine_QueD"/>
    <property type="match status" value="1"/>
</dbReference>
<organism evidence="5">
    <name type="scientific">bioreactor metagenome</name>
    <dbReference type="NCBI Taxonomy" id="1076179"/>
    <lineage>
        <taxon>unclassified sequences</taxon>
        <taxon>metagenomes</taxon>
        <taxon>ecological metagenomes</taxon>
    </lineage>
</organism>
<keyword evidence="2" id="KW-0479">Metal-binding</keyword>
<dbReference type="GO" id="GO:0016829">
    <property type="term" value="F:lyase activity"/>
    <property type="evidence" value="ECO:0007669"/>
    <property type="project" value="UniProtKB-KW"/>
</dbReference>
<evidence type="ECO:0000256" key="4">
    <source>
        <dbReference type="ARBA" id="ARBA00023239"/>
    </source>
</evidence>
<evidence type="ECO:0000256" key="3">
    <source>
        <dbReference type="ARBA" id="ARBA00022833"/>
    </source>
</evidence>
<protein>
    <recommendedName>
        <fullName evidence="6">6-carboxy-5,6,7,8-tetrahydropterin synthase</fullName>
    </recommendedName>
</protein>
<dbReference type="PANTHER" id="PTHR12589:SF7">
    <property type="entry name" value="6-PYRUVOYL TETRAHYDROBIOPTERIN SYNTHASE"/>
    <property type="match status" value="1"/>
</dbReference>
<dbReference type="AlphaFoldDB" id="A0A644UUI5"/>
<dbReference type="GO" id="GO:0046872">
    <property type="term" value="F:metal ion binding"/>
    <property type="evidence" value="ECO:0007669"/>
    <property type="project" value="UniProtKB-KW"/>
</dbReference>
<sequence>MEPERPHHAGDHCCHYFGLRGLLDTVMTKGAFWRLTVRDDFSAGHALRHYEGKCERMHGHNFAVELTVQGQCLTPDTEMLLDFKTLKSGLKTVLDALDHRLLNETPPFDVMNPSSENLARHIWRGMAELLATHDDPQARQVRLYSVTVSEKAAQSATYMEVDD</sequence>
<keyword evidence="3" id="KW-0862">Zinc</keyword>
<dbReference type="Pfam" id="PF01242">
    <property type="entry name" value="PTPS"/>
    <property type="match status" value="1"/>
</dbReference>
<accession>A0A644UUI5</accession>
<proteinExistence type="predicted"/>
<dbReference type="SUPFAM" id="SSF55620">
    <property type="entry name" value="Tetrahydrobiopterin biosynthesis enzymes-like"/>
    <property type="match status" value="1"/>
</dbReference>
<evidence type="ECO:0000313" key="5">
    <source>
        <dbReference type="EMBL" id="MPL82544.1"/>
    </source>
</evidence>
<name>A0A644UUI5_9ZZZZ</name>
<dbReference type="InterPro" id="IPR007115">
    <property type="entry name" value="6-PTP_synth/QueD"/>
</dbReference>
<evidence type="ECO:0000256" key="1">
    <source>
        <dbReference type="ARBA" id="ARBA00001947"/>
    </source>
</evidence>
<dbReference type="Gene3D" id="3.30.479.10">
    <property type="entry name" value="6-pyruvoyl tetrahydropterin synthase/QueD"/>
    <property type="match status" value="1"/>
</dbReference>
<dbReference type="PANTHER" id="PTHR12589">
    <property type="entry name" value="PYRUVOYL TETRAHYDROBIOPTERIN SYNTHASE"/>
    <property type="match status" value="1"/>
</dbReference>
<evidence type="ECO:0008006" key="6">
    <source>
        <dbReference type="Google" id="ProtNLM"/>
    </source>
</evidence>
<dbReference type="EMBL" id="VSSQ01000164">
    <property type="protein sequence ID" value="MPL82544.1"/>
    <property type="molecule type" value="Genomic_DNA"/>
</dbReference>
<evidence type="ECO:0000256" key="2">
    <source>
        <dbReference type="ARBA" id="ARBA00022723"/>
    </source>
</evidence>
<reference evidence="5" key="1">
    <citation type="submission" date="2019-08" db="EMBL/GenBank/DDBJ databases">
        <authorList>
            <person name="Kucharzyk K."/>
            <person name="Murdoch R.W."/>
            <person name="Higgins S."/>
            <person name="Loffler F."/>
        </authorList>
    </citation>
    <scope>NUCLEOTIDE SEQUENCE</scope>
</reference>
<comment type="caution">
    <text evidence="5">The sequence shown here is derived from an EMBL/GenBank/DDBJ whole genome shotgun (WGS) entry which is preliminary data.</text>
</comment>
<gene>
    <name evidence="5" type="ORF">SDC9_28489</name>
</gene>
<comment type="cofactor">
    <cofactor evidence="1">
        <name>Zn(2+)</name>
        <dbReference type="ChEBI" id="CHEBI:29105"/>
    </cofactor>
</comment>
<dbReference type="InterPro" id="IPR038418">
    <property type="entry name" value="6-PTP_synth/QueD_sf"/>
</dbReference>
<keyword evidence="4" id="KW-0456">Lyase</keyword>